<proteinExistence type="inferred from homology"/>
<gene>
    <name evidence="7" type="ORF">DSM104443_02201</name>
</gene>
<organism evidence="7 8">
    <name type="scientific">Usitatibacter rugosus</name>
    <dbReference type="NCBI Taxonomy" id="2732067"/>
    <lineage>
        <taxon>Bacteria</taxon>
        <taxon>Pseudomonadati</taxon>
        <taxon>Pseudomonadota</taxon>
        <taxon>Betaproteobacteria</taxon>
        <taxon>Nitrosomonadales</taxon>
        <taxon>Usitatibacteraceae</taxon>
        <taxon>Usitatibacter</taxon>
    </lineage>
</organism>
<dbReference type="GO" id="GO:0042254">
    <property type="term" value="P:ribosome biogenesis"/>
    <property type="evidence" value="ECO:0007669"/>
    <property type="project" value="UniProtKB-KW"/>
</dbReference>
<reference evidence="7 8" key="1">
    <citation type="submission" date="2020-04" db="EMBL/GenBank/DDBJ databases">
        <title>Usitatibacter rugosus gen. nov., sp. nov. and Usitatibacter palustris sp. nov., novel members of Usitatibacteraceae fam. nov. within the order Nitrosomonadales isolated from soil.</title>
        <authorList>
            <person name="Huber K.J."/>
            <person name="Neumann-Schaal M."/>
            <person name="Geppert A."/>
            <person name="Luckner M."/>
            <person name="Wanner G."/>
            <person name="Overmann J."/>
        </authorList>
    </citation>
    <scope>NUCLEOTIDE SEQUENCE [LARGE SCALE GENOMIC DNA]</scope>
    <source>
        <strain evidence="7 8">0125_3</strain>
    </source>
</reference>
<name>A0A6M4GUY9_9PROT</name>
<evidence type="ECO:0000313" key="7">
    <source>
        <dbReference type="EMBL" id="QJR11130.1"/>
    </source>
</evidence>
<comment type="similarity">
    <text evidence="2">Belongs to the DUF177 domain family.</text>
</comment>
<evidence type="ECO:0000256" key="6">
    <source>
        <dbReference type="SAM" id="MobiDB-lite"/>
    </source>
</evidence>
<evidence type="ECO:0000256" key="4">
    <source>
        <dbReference type="ARBA" id="ARBA00022517"/>
    </source>
</evidence>
<feature type="compositionally biased region" description="Basic and acidic residues" evidence="6">
    <location>
        <begin position="138"/>
        <end position="150"/>
    </location>
</feature>
<dbReference type="Pfam" id="PF02620">
    <property type="entry name" value="YceD"/>
    <property type="match status" value="1"/>
</dbReference>
<dbReference type="Proteomes" id="UP000501534">
    <property type="component" value="Chromosome"/>
</dbReference>
<dbReference type="PANTHER" id="PTHR38099">
    <property type="entry name" value="LARGE RIBOSOMAL RNA SUBUNIT ACCUMULATION PROTEIN YCED"/>
    <property type="match status" value="1"/>
</dbReference>
<evidence type="ECO:0000313" key="8">
    <source>
        <dbReference type="Proteomes" id="UP000501534"/>
    </source>
</evidence>
<evidence type="ECO:0000256" key="1">
    <source>
        <dbReference type="ARBA" id="ARBA00002868"/>
    </source>
</evidence>
<dbReference type="InterPro" id="IPR003772">
    <property type="entry name" value="YceD"/>
</dbReference>
<evidence type="ECO:0000256" key="2">
    <source>
        <dbReference type="ARBA" id="ARBA00010740"/>
    </source>
</evidence>
<dbReference type="InterPro" id="IPR039255">
    <property type="entry name" value="YceD_bac"/>
</dbReference>
<accession>A0A6M4GUY9</accession>
<sequence length="161" mass="18257">MRDEDRIDPTTFATKPKVWKGVLKPGELPRVADLVASPEGELRYEVSGFLDKQRRKLVSCIIKGFAQLTCRVSMEDFRYDIDVEDRLVLVDDESALPPIEMESEEEDFVVAEVPLDVRNLVEDAVILALPMIPRKPGIEEVPKVDDKPPRESPFAALKRPK</sequence>
<dbReference type="RefSeq" id="WP_171092211.1">
    <property type="nucleotide sequence ID" value="NZ_CP053069.1"/>
</dbReference>
<dbReference type="PANTHER" id="PTHR38099:SF1">
    <property type="entry name" value="LARGE RIBOSOMAL RNA SUBUNIT ACCUMULATION PROTEIN YCED"/>
    <property type="match status" value="1"/>
</dbReference>
<keyword evidence="4" id="KW-0690">Ribosome biogenesis</keyword>
<comment type="function">
    <text evidence="1">Plays a role in synthesis, processing and/or stability of 23S rRNA.</text>
</comment>
<dbReference type="AlphaFoldDB" id="A0A6M4GUY9"/>
<dbReference type="EMBL" id="CP053069">
    <property type="protein sequence ID" value="QJR11130.1"/>
    <property type="molecule type" value="Genomic_DNA"/>
</dbReference>
<dbReference type="GO" id="GO:0005829">
    <property type="term" value="C:cytosol"/>
    <property type="evidence" value="ECO:0007669"/>
    <property type="project" value="TreeGrafter"/>
</dbReference>
<feature type="region of interest" description="Disordered" evidence="6">
    <location>
        <begin position="138"/>
        <end position="161"/>
    </location>
</feature>
<evidence type="ECO:0000256" key="5">
    <source>
        <dbReference type="ARBA" id="ARBA00031841"/>
    </source>
</evidence>
<keyword evidence="8" id="KW-1185">Reference proteome</keyword>
<evidence type="ECO:0000256" key="3">
    <source>
        <dbReference type="ARBA" id="ARBA00015716"/>
    </source>
</evidence>
<protein>
    <recommendedName>
        <fullName evidence="3">Large ribosomal RNA subunit accumulation protein YceD</fullName>
    </recommendedName>
    <alternativeName>
        <fullName evidence="5">23S rRNA accumulation protein YceD</fullName>
    </alternativeName>
</protein>
<dbReference type="KEGG" id="uru:DSM104443_02201"/>